<protein>
    <submittedName>
        <fullName evidence="1">Uncharacterized protein</fullName>
    </submittedName>
</protein>
<reference evidence="1" key="1">
    <citation type="journal article" date="2014" name="Front. Microbiol.">
        <title>High frequency of phylogenetically diverse reductive dehalogenase-homologous genes in deep subseafloor sedimentary metagenomes.</title>
        <authorList>
            <person name="Kawai M."/>
            <person name="Futagami T."/>
            <person name="Toyoda A."/>
            <person name="Takaki Y."/>
            <person name="Nishi S."/>
            <person name="Hori S."/>
            <person name="Arai W."/>
            <person name="Tsubouchi T."/>
            <person name="Morono Y."/>
            <person name="Uchiyama I."/>
            <person name="Ito T."/>
            <person name="Fujiyama A."/>
            <person name="Inagaki F."/>
            <person name="Takami H."/>
        </authorList>
    </citation>
    <scope>NUCLEOTIDE SEQUENCE</scope>
    <source>
        <strain evidence="1">Expedition CK06-06</strain>
    </source>
</reference>
<accession>X0ZK95</accession>
<gene>
    <name evidence="1" type="ORF">S01H1_82273</name>
</gene>
<sequence>KKKDAYIARHKVNENFNDPKTPGSLARHILWGSTTSLRKNIELFKKKFNL</sequence>
<feature type="non-terminal residue" evidence="1">
    <location>
        <position position="1"/>
    </location>
</feature>
<name>X0ZK95_9ZZZZ</name>
<dbReference type="EMBL" id="BARS01055760">
    <property type="protein sequence ID" value="GAG48726.1"/>
    <property type="molecule type" value="Genomic_DNA"/>
</dbReference>
<evidence type="ECO:0000313" key="1">
    <source>
        <dbReference type="EMBL" id="GAG48726.1"/>
    </source>
</evidence>
<comment type="caution">
    <text evidence="1">The sequence shown here is derived from an EMBL/GenBank/DDBJ whole genome shotgun (WGS) entry which is preliminary data.</text>
</comment>
<organism evidence="1">
    <name type="scientific">marine sediment metagenome</name>
    <dbReference type="NCBI Taxonomy" id="412755"/>
    <lineage>
        <taxon>unclassified sequences</taxon>
        <taxon>metagenomes</taxon>
        <taxon>ecological metagenomes</taxon>
    </lineage>
</organism>
<proteinExistence type="predicted"/>
<dbReference type="AlphaFoldDB" id="X0ZK95"/>